<organism evidence="1 2">
    <name type="scientific">Forsythia ovata</name>
    <dbReference type="NCBI Taxonomy" id="205694"/>
    <lineage>
        <taxon>Eukaryota</taxon>
        <taxon>Viridiplantae</taxon>
        <taxon>Streptophyta</taxon>
        <taxon>Embryophyta</taxon>
        <taxon>Tracheophyta</taxon>
        <taxon>Spermatophyta</taxon>
        <taxon>Magnoliopsida</taxon>
        <taxon>eudicotyledons</taxon>
        <taxon>Gunneridae</taxon>
        <taxon>Pentapetalae</taxon>
        <taxon>asterids</taxon>
        <taxon>lamiids</taxon>
        <taxon>Lamiales</taxon>
        <taxon>Oleaceae</taxon>
        <taxon>Forsythieae</taxon>
        <taxon>Forsythia</taxon>
    </lineage>
</organism>
<comment type="caution">
    <text evidence="1">The sequence shown here is derived from an EMBL/GenBank/DDBJ whole genome shotgun (WGS) entry which is preliminary data.</text>
</comment>
<gene>
    <name evidence="1" type="ORF">Fot_15821</name>
</gene>
<dbReference type="EMBL" id="JBFOLJ010000004">
    <property type="protein sequence ID" value="KAL2546588.1"/>
    <property type="molecule type" value="Genomic_DNA"/>
</dbReference>
<keyword evidence="2" id="KW-1185">Reference proteome</keyword>
<protein>
    <submittedName>
        <fullName evidence="1">CAMTA transcription factor</fullName>
    </submittedName>
</protein>
<dbReference type="Proteomes" id="UP001604277">
    <property type="component" value="Unassembled WGS sequence"/>
</dbReference>
<name>A0ABD1WCY7_9LAMI</name>
<evidence type="ECO:0000313" key="1">
    <source>
        <dbReference type="EMBL" id="KAL2546588.1"/>
    </source>
</evidence>
<dbReference type="AlphaFoldDB" id="A0ABD1WCY7"/>
<evidence type="ECO:0000313" key="2">
    <source>
        <dbReference type="Proteomes" id="UP001604277"/>
    </source>
</evidence>
<proteinExistence type="predicted"/>
<reference evidence="2" key="1">
    <citation type="submission" date="2024-07" db="EMBL/GenBank/DDBJ databases">
        <title>Two chromosome-level genome assemblies of Korean endemic species Abeliophyllum distichum and Forsythia ovata (Oleaceae).</title>
        <authorList>
            <person name="Jang H."/>
        </authorList>
    </citation>
    <scope>NUCLEOTIDE SEQUENCE [LARGE SCALE GENOMIC DNA]</scope>
</reference>
<accession>A0ABD1WCY7</accession>
<sequence length="284" mass="32003">MWINYIITDSLGLVDDQTLESSISARYQSFTHPINDNHGLSVLRQIFNITDVSPSWGLSNEETKVLLHLSGEFFHEGQPPIPKSNVFLVCGDSMVGMFCCSISPQSPESVYLYLSFDDEGLYTVPHLPTLNLPPSSIAENQSLPSQLSPSHHPLIVTGETPSLFCSYCNITISSLSRRWSLHCNPLVDAESSATLYRRKLATIVSTLPVPPTVFCNWRKPFTFCSYCNITISSLSRRWYKWWCGHAHAATSATELITIALRREEHHLLDSERVNNPTLICSRWI</sequence>